<proteinExistence type="predicted"/>
<dbReference type="EMBL" id="KZ989762">
    <property type="protein sequence ID" value="RKP25397.1"/>
    <property type="molecule type" value="Genomic_DNA"/>
</dbReference>
<dbReference type="SUPFAM" id="SSF48371">
    <property type="entry name" value="ARM repeat"/>
    <property type="match status" value="1"/>
</dbReference>
<keyword evidence="1" id="KW-0677">Repeat</keyword>
<dbReference type="GO" id="GO:0019888">
    <property type="term" value="F:protein phosphatase regulator activity"/>
    <property type="evidence" value="ECO:0007669"/>
    <property type="project" value="TreeGrafter"/>
</dbReference>
<name>A0A4P9YZ44_9FUNG</name>
<feature type="repeat" description="HEAT" evidence="2">
    <location>
        <begin position="203"/>
        <end position="241"/>
    </location>
</feature>
<feature type="repeat" description="HEAT" evidence="2">
    <location>
        <begin position="164"/>
        <end position="199"/>
    </location>
</feature>
<dbReference type="InterPro" id="IPR016024">
    <property type="entry name" value="ARM-type_fold"/>
</dbReference>
<evidence type="ECO:0008006" key="5">
    <source>
        <dbReference type="Google" id="ProtNLM"/>
    </source>
</evidence>
<dbReference type="PANTHER" id="PTHR10648:SF4">
    <property type="entry name" value="PROTEIN PHOSPHATASE 2 (FORMERLY 2A), REGULATORY SUBUNIT A, BETA ISOFORM-RELATED"/>
    <property type="match status" value="1"/>
</dbReference>
<feature type="repeat" description="HEAT" evidence="2">
    <location>
        <begin position="87"/>
        <end position="125"/>
    </location>
</feature>
<dbReference type="Pfam" id="PF02985">
    <property type="entry name" value="HEAT"/>
    <property type="match status" value="1"/>
</dbReference>
<evidence type="ECO:0000256" key="2">
    <source>
        <dbReference type="PROSITE-ProRule" id="PRU00103"/>
    </source>
</evidence>
<dbReference type="AlphaFoldDB" id="A0A4P9YZ44"/>
<dbReference type="GO" id="GO:0005829">
    <property type="term" value="C:cytosol"/>
    <property type="evidence" value="ECO:0007669"/>
    <property type="project" value="TreeGrafter"/>
</dbReference>
<gene>
    <name evidence="3" type="ORF">SYNPS1DRAFT_15718</name>
</gene>
<dbReference type="PROSITE" id="PS50077">
    <property type="entry name" value="HEAT_REPEAT"/>
    <property type="match status" value="3"/>
</dbReference>
<dbReference type="GO" id="GO:0000159">
    <property type="term" value="C:protein phosphatase type 2A complex"/>
    <property type="evidence" value="ECO:0007669"/>
    <property type="project" value="TreeGrafter"/>
</dbReference>
<organism evidence="3 4">
    <name type="scientific">Syncephalis pseudoplumigaleata</name>
    <dbReference type="NCBI Taxonomy" id="1712513"/>
    <lineage>
        <taxon>Eukaryota</taxon>
        <taxon>Fungi</taxon>
        <taxon>Fungi incertae sedis</taxon>
        <taxon>Zoopagomycota</taxon>
        <taxon>Zoopagomycotina</taxon>
        <taxon>Zoopagomycetes</taxon>
        <taxon>Zoopagales</taxon>
        <taxon>Piptocephalidaceae</taxon>
        <taxon>Syncephalis</taxon>
    </lineage>
</organism>
<accession>A0A4P9YZ44</accession>
<reference evidence="4" key="1">
    <citation type="journal article" date="2018" name="Nat. Microbiol.">
        <title>Leveraging single-cell genomics to expand the fungal tree of life.</title>
        <authorList>
            <person name="Ahrendt S.R."/>
            <person name="Quandt C.A."/>
            <person name="Ciobanu D."/>
            <person name="Clum A."/>
            <person name="Salamov A."/>
            <person name="Andreopoulos B."/>
            <person name="Cheng J.F."/>
            <person name="Woyke T."/>
            <person name="Pelin A."/>
            <person name="Henrissat B."/>
            <person name="Reynolds N.K."/>
            <person name="Benny G.L."/>
            <person name="Smith M.E."/>
            <person name="James T.Y."/>
            <person name="Grigoriev I.V."/>
        </authorList>
    </citation>
    <scope>NUCLEOTIDE SEQUENCE [LARGE SCALE GENOMIC DNA]</scope>
    <source>
        <strain evidence="4">Benny S71-1</strain>
    </source>
</reference>
<dbReference type="InterPro" id="IPR021133">
    <property type="entry name" value="HEAT_type_2"/>
</dbReference>
<evidence type="ECO:0000313" key="3">
    <source>
        <dbReference type="EMBL" id="RKP25397.1"/>
    </source>
</evidence>
<dbReference type="Proteomes" id="UP000278143">
    <property type="component" value="Unassembled WGS sequence"/>
</dbReference>
<dbReference type="OrthoDB" id="340346at2759"/>
<evidence type="ECO:0000256" key="1">
    <source>
        <dbReference type="ARBA" id="ARBA00022737"/>
    </source>
</evidence>
<keyword evidence="4" id="KW-1185">Reference proteome</keyword>
<protein>
    <recommendedName>
        <fullName evidence="5">Armadillo-type protein</fullName>
    </recommendedName>
</protein>
<dbReference type="InterPro" id="IPR000357">
    <property type="entry name" value="HEAT"/>
</dbReference>
<sequence>MSSDEQALYPIAVLMDELKHEEVANRLRAIRRLDTIALALGPERTRDELVPFLEESMDDEDEVLVALAEELGGFVQYIGGREHAHILLTPLETLAAQEETVVRDKAVVSLTKVAEAMNQQQMEELFVPLLKRLTTGDWFTSRTSACGLYSSAYKLAGPATQEELRRMFGQLCHDDTPMVRRAAAKHLASLTRNISKDLVLFDILPLFNHLAQDNQDSVRLLTVEALIAIAESLTPEECKQQLQQIMQNLCTDGSWRVRYAVAEKFVEVSGVACMHVCVHVLTMRATSWPRPLARTSPTRNL</sequence>
<dbReference type="GO" id="GO:0005634">
    <property type="term" value="C:nucleus"/>
    <property type="evidence" value="ECO:0007669"/>
    <property type="project" value="TreeGrafter"/>
</dbReference>
<evidence type="ECO:0000313" key="4">
    <source>
        <dbReference type="Proteomes" id="UP000278143"/>
    </source>
</evidence>
<dbReference type="InterPro" id="IPR051023">
    <property type="entry name" value="PP2A_Regulatory_Subunit_A"/>
</dbReference>
<dbReference type="InterPro" id="IPR011989">
    <property type="entry name" value="ARM-like"/>
</dbReference>
<dbReference type="Gene3D" id="1.25.10.10">
    <property type="entry name" value="Leucine-rich Repeat Variant"/>
    <property type="match status" value="1"/>
</dbReference>
<dbReference type="PANTHER" id="PTHR10648">
    <property type="entry name" value="SERINE/THREONINE-PROTEIN PHOSPHATASE PP2A 65 KDA REGULATORY SUBUNIT"/>
    <property type="match status" value="1"/>
</dbReference>